<reference evidence="2" key="1">
    <citation type="submission" date="2022-01" db="EMBL/GenBank/DDBJ databases">
        <title>Genome Sequence Resource for Two Populations of Ditylenchus destructor, the Migratory Endoparasitic Phytonematode.</title>
        <authorList>
            <person name="Zhang H."/>
            <person name="Lin R."/>
            <person name="Xie B."/>
        </authorList>
    </citation>
    <scope>NUCLEOTIDE SEQUENCE</scope>
    <source>
        <strain evidence="2">BazhouSP</strain>
    </source>
</reference>
<dbReference type="PANTHER" id="PTHR34401:SF3">
    <property type="entry name" value="DB DOMAIN-CONTAINING PROTEIN"/>
    <property type="match status" value="1"/>
</dbReference>
<accession>A0AAD4N5W8</accession>
<evidence type="ECO:0000313" key="2">
    <source>
        <dbReference type="EMBL" id="KAI1719133.1"/>
    </source>
</evidence>
<evidence type="ECO:0000313" key="3">
    <source>
        <dbReference type="Proteomes" id="UP001201812"/>
    </source>
</evidence>
<dbReference type="EMBL" id="JAKKPZ010000007">
    <property type="protein sequence ID" value="KAI1719133.1"/>
    <property type="molecule type" value="Genomic_DNA"/>
</dbReference>
<proteinExistence type="predicted"/>
<keyword evidence="1" id="KW-0732">Signal</keyword>
<name>A0AAD4N5W8_9BILA</name>
<evidence type="ECO:0000256" key="1">
    <source>
        <dbReference type="SAM" id="SignalP"/>
    </source>
</evidence>
<organism evidence="2 3">
    <name type="scientific">Ditylenchus destructor</name>
    <dbReference type="NCBI Taxonomy" id="166010"/>
    <lineage>
        <taxon>Eukaryota</taxon>
        <taxon>Metazoa</taxon>
        <taxon>Ecdysozoa</taxon>
        <taxon>Nematoda</taxon>
        <taxon>Chromadorea</taxon>
        <taxon>Rhabditida</taxon>
        <taxon>Tylenchina</taxon>
        <taxon>Tylenchomorpha</taxon>
        <taxon>Sphaerularioidea</taxon>
        <taxon>Anguinidae</taxon>
        <taxon>Anguininae</taxon>
        <taxon>Ditylenchus</taxon>
    </lineage>
</organism>
<gene>
    <name evidence="2" type="ORF">DdX_06260</name>
</gene>
<keyword evidence="3" id="KW-1185">Reference proteome</keyword>
<sequence>MIKLLVTIFLCYFLSVYCKDDGSVNIRQCTCKQLDDCLDKERKKFAPCADLCLHRLVTDSPKFESKESVGKKCFQWTPSPQPCYEDVKRSTCTQKEGKMIRRDETIEFFHHMADEKIVQSFPTNEPNPNGGGKSIDLQRHMQIIDVVQRNFEEDGHAFADCVRACFTYRPGACTEGLGCGVKRPSLNEWKTSVNKCKRRRNGLRDRFCNCLNKVGIENIDCKSEGASG</sequence>
<dbReference type="AlphaFoldDB" id="A0AAD4N5W8"/>
<dbReference type="Proteomes" id="UP001201812">
    <property type="component" value="Unassembled WGS sequence"/>
</dbReference>
<dbReference type="PANTHER" id="PTHR34401">
    <property type="entry name" value="PROTEIN CBG12388-RELATED"/>
    <property type="match status" value="1"/>
</dbReference>
<comment type="caution">
    <text evidence="2">The sequence shown here is derived from an EMBL/GenBank/DDBJ whole genome shotgun (WGS) entry which is preliminary data.</text>
</comment>
<protein>
    <submittedName>
        <fullName evidence="2">Uncharacterized protein</fullName>
    </submittedName>
</protein>
<feature type="signal peptide" evidence="1">
    <location>
        <begin position="1"/>
        <end position="18"/>
    </location>
</feature>
<feature type="chain" id="PRO_5042296656" evidence="1">
    <location>
        <begin position="19"/>
        <end position="228"/>
    </location>
</feature>